<accession>A0ABV6LDF6</accession>
<dbReference type="Pfam" id="PF12804">
    <property type="entry name" value="NTP_transf_3"/>
    <property type="match status" value="1"/>
</dbReference>
<reference evidence="2 3" key="1">
    <citation type="submission" date="2024-09" db="EMBL/GenBank/DDBJ databases">
        <authorList>
            <person name="Sun Q."/>
            <person name="Mori K."/>
        </authorList>
    </citation>
    <scope>NUCLEOTIDE SEQUENCE [LARGE SCALE GENOMIC DNA]</scope>
    <source>
        <strain evidence="2 3">NCAIM B.02415</strain>
    </source>
</reference>
<keyword evidence="3" id="KW-1185">Reference proteome</keyword>
<protein>
    <submittedName>
        <fullName evidence="2">NTP transferase domain-containing protein</fullName>
    </submittedName>
</protein>
<comment type="caution">
    <text evidence="2">The sequence shown here is derived from an EMBL/GenBank/DDBJ whole genome shotgun (WGS) entry which is preliminary data.</text>
</comment>
<dbReference type="InterPro" id="IPR025877">
    <property type="entry name" value="MobA-like_NTP_Trfase"/>
</dbReference>
<evidence type="ECO:0000259" key="1">
    <source>
        <dbReference type="Pfam" id="PF12804"/>
    </source>
</evidence>
<evidence type="ECO:0000313" key="3">
    <source>
        <dbReference type="Proteomes" id="UP001589828"/>
    </source>
</evidence>
<gene>
    <name evidence="2" type="ORF">ACFFGT_24980</name>
</gene>
<sequence>MTGIIILAAGASSRFGSPKQNLIYQGKTLLQRAIQTALTCLHCEKVIVVLGANEGLIRSNIDDQLVEVTYNPRWQEGMGSSIKFGVAEMLRLEPGITSIILMLCDQPFVDSFLISQLMEKKEAHDCGIIACGYRDVLGAPALFDIKYFPALLSLEGPEGAKKIIEANADDVFILPFPLGAIDIDTTADLERLNQAG</sequence>
<dbReference type="Gene3D" id="3.90.550.10">
    <property type="entry name" value="Spore Coat Polysaccharide Biosynthesis Protein SpsA, Chain A"/>
    <property type="match status" value="1"/>
</dbReference>
<organism evidence="2 3">
    <name type="scientific">Mucilaginibacter angelicae</name>
    <dbReference type="NCBI Taxonomy" id="869718"/>
    <lineage>
        <taxon>Bacteria</taxon>
        <taxon>Pseudomonadati</taxon>
        <taxon>Bacteroidota</taxon>
        <taxon>Sphingobacteriia</taxon>
        <taxon>Sphingobacteriales</taxon>
        <taxon>Sphingobacteriaceae</taxon>
        <taxon>Mucilaginibacter</taxon>
    </lineage>
</organism>
<dbReference type="PANTHER" id="PTHR43777">
    <property type="entry name" value="MOLYBDENUM COFACTOR CYTIDYLYLTRANSFERASE"/>
    <property type="match status" value="1"/>
</dbReference>
<dbReference type="SUPFAM" id="SSF53448">
    <property type="entry name" value="Nucleotide-diphospho-sugar transferases"/>
    <property type="match status" value="1"/>
</dbReference>
<proteinExistence type="predicted"/>
<dbReference type="PANTHER" id="PTHR43777:SF1">
    <property type="entry name" value="MOLYBDENUM COFACTOR CYTIDYLYLTRANSFERASE"/>
    <property type="match status" value="1"/>
</dbReference>
<feature type="domain" description="MobA-like NTP transferase" evidence="1">
    <location>
        <begin position="5"/>
        <end position="167"/>
    </location>
</feature>
<dbReference type="Proteomes" id="UP001589828">
    <property type="component" value="Unassembled WGS sequence"/>
</dbReference>
<dbReference type="CDD" id="cd04182">
    <property type="entry name" value="GT_2_like_f"/>
    <property type="match status" value="1"/>
</dbReference>
<evidence type="ECO:0000313" key="2">
    <source>
        <dbReference type="EMBL" id="MFC0517490.1"/>
    </source>
</evidence>
<dbReference type="InterPro" id="IPR029044">
    <property type="entry name" value="Nucleotide-diphossugar_trans"/>
</dbReference>
<dbReference type="GO" id="GO:0016740">
    <property type="term" value="F:transferase activity"/>
    <property type="evidence" value="ECO:0007669"/>
    <property type="project" value="UniProtKB-KW"/>
</dbReference>
<dbReference type="RefSeq" id="WP_377025240.1">
    <property type="nucleotide sequence ID" value="NZ_JBHLTS010000074.1"/>
</dbReference>
<keyword evidence="2" id="KW-0808">Transferase</keyword>
<name>A0ABV6LDF6_9SPHI</name>
<dbReference type="EMBL" id="JBHLTS010000074">
    <property type="protein sequence ID" value="MFC0517490.1"/>
    <property type="molecule type" value="Genomic_DNA"/>
</dbReference>